<dbReference type="SUPFAM" id="SSF47413">
    <property type="entry name" value="lambda repressor-like DNA-binding domains"/>
    <property type="match status" value="1"/>
</dbReference>
<dbReference type="SMART" id="SM00530">
    <property type="entry name" value="HTH_XRE"/>
    <property type="match status" value="1"/>
</dbReference>
<name>A0ABQ5NIM8_9BACI</name>
<feature type="domain" description="HTH cro/C1-type" evidence="1">
    <location>
        <begin position="9"/>
        <end position="64"/>
    </location>
</feature>
<dbReference type="InterPro" id="IPR001387">
    <property type="entry name" value="Cro/C1-type_HTH"/>
</dbReference>
<dbReference type="Gene3D" id="1.10.260.40">
    <property type="entry name" value="lambda repressor-like DNA-binding domains"/>
    <property type="match status" value="1"/>
</dbReference>
<evidence type="ECO:0000259" key="1">
    <source>
        <dbReference type="PROSITE" id="PS50943"/>
    </source>
</evidence>
<evidence type="ECO:0000313" key="2">
    <source>
        <dbReference type="EMBL" id="GLC88227.1"/>
    </source>
</evidence>
<proteinExistence type="predicted"/>
<keyword evidence="3" id="KW-1185">Reference proteome</keyword>
<comment type="caution">
    <text evidence="2">The sequence shown here is derived from an EMBL/GenBank/DDBJ whole genome shotgun (WGS) entry which is preliminary data.</text>
</comment>
<organism evidence="2 3">
    <name type="scientific">Lysinibacillus piscis</name>
    <dbReference type="NCBI Taxonomy" id="2518931"/>
    <lineage>
        <taxon>Bacteria</taxon>
        <taxon>Bacillati</taxon>
        <taxon>Bacillota</taxon>
        <taxon>Bacilli</taxon>
        <taxon>Bacillales</taxon>
        <taxon>Bacillaceae</taxon>
        <taxon>Lysinibacillus</taxon>
    </lineage>
</organism>
<protein>
    <recommendedName>
        <fullName evidence="1">HTH cro/C1-type domain-containing protein</fullName>
    </recommendedName>
</protein>
<dbReference type="InterPro" id="IPR010982">
    <property type="entry name" value="Lambda_DNA-bd_dom_sf"/>
</dbReference>
<reference evidence="2" key="1">
    <citation type="submission" date="2022-08" db="EMBL/GenBank/DDBJ databases">
        <title>Draft genome sequence of Lysinibacillus sp. strain KH24.</title>
        <authorList>
            <person name="Kanbe H."/>
            <person name="Itoh H."/>
        </authorList>
    </citation>
    <scope>NUCLEOTIDE SEQUENCE</scope>
    <source>
        <strain evidence="2">KH24</strain>
    </source>
</reference>
<evidence type="ECO:0000313" key="3">
    <source>
        <dbReference type="Proteomes" id="UP001065593"/>
    </source>
</evidence>
<dbReference type="EMBL" id="BRZA01000002">
    <property type="protein sequence ID" value="GLC88227.1"/>
    <property type="molecule type" value="Genomic_DNA"/>
</dbReference>
<dbReference type="Pfam" id="PF01381">
    <property type="entry name" value="HTH_3"/>
    <property type="match status" value="1"/>
</dbReference>
<dbReference type="CDD" id="cd00093">
    <property type="entry name" value="HTH_XRE"/>
    <property type="match status" value="1"/>
</dbReference>
<dbReference type="RefSeq" id="WP_264987992.1">
    <property type="nucleotide sequence ID" value="NZ_BRZA01000002.1"/>
</dbReference>
<accession>A0ABQ5NIM8</accession>
<dbReference type="PROSITE" id="PS50943">
    <property type="entry name" value="HTH_CROC1"/>
    <property type="match status" value="1"/>
</dbReference>
<gene>
    <name evidence="2" type="ORF">LYSBPC_13540</name>
</gene>
<dbReference type="Proteomes" id="UP001065593">
    <property type="component" value="Unassembled WGS sequence"/>
</dbReference>
<sequence>MMVFNLKFIKQRRQELNMTLQEVAEAMEMKNASTYMKYENGTYSFKAEQLPLLAYVLQCSVENFFEYKIAKIAIL</sequence>